<protein>
    <submittedName>
        <fullName evidence="2">Uncharacterized protein</fullName>
    </submittedName>
</protein>
<evidence type="ECO:0000256" key="1">
    <source>
        <dbReference type="SAM" id="Phobius"/>
    </source>
</evidence>
<keyword evidence="1" id="KW-0812">Transmembrane</keyword>
<organism evidence="2">
    <name type="scientific">viral metagenome</name>
    <dbReference type="NCBI Taxonomy" id="1070528"/>
    <lineage>
        <taxon>unclassified sequences</taxon>
        <taxon>metagenomes</taxon>
        <taxon>organismal metagenomes</taxon>
    </lineage>
</organism>
<sequence>MSIFNIIIITVLILTVLYIVKDISISQIGGKAIPISLQSEGPHYIRQYREHENVDNVLNRPLYPANKDTNALQSANTWTNLDGSNNVNYELIKPVKRYLEFTDIDKALVSPETRALVESKQPYFLDEANIIDCYGKKYYVDWRYPKQPLPIEFAQDSEKYIKEHPSLYPSYIIRSRDSSLLTELS</sequence>
<name>A0A6C0J9A4_9ZZZZ</name>
<dbReference type="AlphaFoldDB" id="A0A6C0J9A4"/>
<proteinExistence type="predicted"/>
<accession>A0A6C0J9A4</accession>
<feature type="transmembrane region" description="Helical" evidence="1">
    <location>
        <begin position="6"/>
        <end position="23"/>
    </location>
</feature>
<keyword evidence="1" id="KW-1133">Transmembrane helix</keyword>
<evidence type="ECO:0000313" key="2">
    <source>
        <dbReference type="EMBL" id="QHU00578.1"/>
    </source>
</evidence>
<dbReference type="EMBL" id="MN740328">
    <property type="protein sequence ID" value="QHU00578.1"/>
    <property type="molecule type" value="Genomic_DNA"/>
</dbReference>
<keyword evidence="1" id="KW-0472">Membrane</keyword>
<reference evidence="2" key="1">
    <citation type="journal article" date="2020" name="Nature">
        <title>Giant virus diversity and host interactions through global metagenomics.</title>
        <authorList>
            <person name="Schulz F."/>
            <person name="Roux S."/>
            <person name="Paez-Espino D."/>
            <person name="Jungbluth S."/>
            <person name="Walsh D.A."/>
            <person name="Denef V.J."/>
            <person name="McMahon K.D."/>
            <person name="Konstantinidis K.T."/>
            <person name="Eloe-Fadrosh E.A."/>
            <person name="Kyrpides N.C."/>
            <person name="Woyke T."/>
        </authorList>
    </citation>
    <scope>NUCLEOTIDE SEQUENCE</scope>
    <source>
        <strain evidence="2">GVMAG-M-3300025860-20</strain>
    </source>
</reference>